<dbReference type="Pfam" id="PF03787">
    <property type="entry name" value="RAMPs"/>
    <property type="match status" value="1"/>
</dbReference>
<feature type="domain" description="CRISPR type III-associated protein" evidence="2">
    <location>
        <begin position="15"/>
        <end position="160"/>
    </location>
</feature>
<name>A0A075WEM4_ARCFL</name>
<accession>A0A075WEM4</accession>
<dbReference type="GO" id="GO:0051607">
    <property type="term" value="P:defense response to virus"/>
    <property type="evidence" value="ECO:0007669"/>
    <property type="project" value="UniProtKB-KW"/>
</dbReference>
<proteinExistence type="predicted"/>
<dbReference type="Proteomes" id="UP000028501">
    <property type="component" value="Chromosome"/>
</dbReference>
<feature type="domain" description="Cmr1 C-terminal" evidence="3">
    <location>
        <begin position="214"/>
        <end position="333"/>
    </location>
</feature>
<evidence type="ECO:0000259" key="3">
    <source>
        <dbReference type="Pfam" id="PF22407"/>
    </source>
</evidence>
<keyword evidence="1" id="KW-0051">Antiviral defense</keyword>
<organism evidence="4 5">
    <name type="scientific">Archaeoglobus fulgidus DSM 8774</name>
    <dbReference type="NCBI Taxonomy" id="1344584"/>
    <lineage>
        <taxon>Archaea</taxon>
        <taxon>Methanobacteriati</taxon>
        <taxon>Methanobacteriota</taxon>
        <taxon>Archaeoglobi</taxon>
        <taxon>Archaeoglobales</taxon>
        <taxon>Archaeoglobaceae</taxon>
        <taxon>Archaeoglobus</taxon>
    </lineage>
</organism>
<evidence type="ECO:0000256" key="1">
    <source>
        <dbReference type="ARBA" id="ARBA00023118"/>
    </source>
</evidence>
<evidence type="ECO:0000313" key="4">
    <source>
        <dbReference type="EMBL" id="AIG98865.1"/>
    </source>
</evidence>
<dbReference type="EMBL" id="CP006577">
    <property type="protein sequence ID" value="AIG98865.1"/>
    <property type="molecule type" value="Genomic_DNA"/>
</dbReference>
<dbReference type="GeneID" id="24795609"/>
<dbReference type="HOGENOM" id="CLU_050338_1_0_2"/>
<dbReference type="Pfam" id="PF22407">
    <property type="entry name" value="Cmr1_C"/>
    <property type="match status" value="1"/>
</dbReference>
<dbReference type="KEGG" id="afg:AFULGI_00021230"/>
<evidence type="ECO:0000259" key="2">
    <source>
        <dbReference type="Pfam" id="PF03787"/>
    </source>
</evidence>
<dbReference type="AlphaFoldDB" id="A0A075WEM4"/>
<gene>
    <name evidence="4" type="ORF">AFULGI_00021230</name>
</gene>
<reference evidence="4 5" key="1">
    <citation type="submission" date="2013-07" db="EMBL/GenBank/DDBJ databases">
        <title>Genome of Archaeoglobus fulgidus.</title>
        <authorList>
            <person name="Fiebig A."/>
            <person name="Birkeland N.-K."/>
        </authorList>
    </citation>
    <scope>NUCLEOTIDE SEQUENCE [LARGE SCALE GENOMIC DNA]</scope>
    <source>
        <strain evidence="4 5">DSM 8774</strain>
    </source>
</reference>
<protein>
    <submittedName>
        <fullName evidence="4">CRISPR type III-B/RAMP module RAMP protein Cmr1</fullName>
    </submittedName>
</protein>
<dbReference type="CDD" id="cd09657">
    <property type="entry name" value="Cmr1_III-B"/>
    <property type="match status" value="1"/>
</dbReference>
<dbReference type="InterPro" id="IPR005537">
    <property type="entry name" value="RAMP_III_fam"/>
</dbReference>
<dbReference type="InterPro" id="IPR007522">
    <property type="entry name" value="CRISPR-assoc_prot_TM1795"/>
</dbReference>
<sequence length="335" mass="38593">MAEINVDQDKCATFTLEAITPVFMRGANQSKAEIRAASIKGLMRWWFRALSGSYFGNDVEGLRRVEEYVFGSTKRESRVVVEVVKEHVEERFCPLPMVWKKKKGVTTRVSQRAIAPGSKFTLLLTSDDEEVLKLACYSLIGLVYFGGIGFRCSRGAGSLKISSLKSDVQLIDLPKNKNQLGQMVNDLTVEIAKILKKTFLCDHENKNCTSYSSFWCFYLFLWGEKAELEEVYYRSNNLENERLTLLDLFEKEFKNKNNHLSNYGYRDFVFGLPRGTKKDRRASPIKVGITELSEKYHVRVSVFKTKIFKPGMNVKWDNIFVFLENIGAERIYPER</sequence>
<dbReference type="NCBIfam" id="TIGR01894">
    <property type="entry name" value="cas_TM1795_cmr1"/>
    <property type="match status" value="1"/>
</dbReference>
<dbReference type="RefSeq" id="WP_048096131.1">
    <property type="nucleotide sequence ID" value="NZ_CP006577.1"/>
</dbReference>
<dbReference type="InterPro" id="IPR055061">
    <property type="entry name" value="Cmr1_C"/>
</dbReference>
<evidence type="ECO:0000313" key="5">
    <source>
        <dbReference type="Proteomes" id="UP000028501"/>
    </source>
</evidence>